<dbReference type="SUPFAM" id="SSF53474">
    <property type="entry name" value="alpha/beta-Hydrolases"/>
    <property type="match status" value="1"/>
</dbReference>
<dbReference type="Pfam" id="PF00756">
    <property type="entry name" value="Esterase"/>
    <property type="match status" value="1"/>
</dbReference>
<dbReference type="STRING" id="739143.SAMN05216297_109214"/>
<keyword evidence="3" id="KW-1185">Reference proteome</keyword>
<name>A0A1I1TKX8_9FLAO</name>
<dbReference type="InterPro" id="IPR050583">
    <property type="entry name" value="Mycobacterial_A85_antigen"/>
</dbReference>
<dbReference type="PANTHER" id="PTHR48098">
    <property type="entry name" value="ENTEROCHELIN ESTERASE-RELATED"/>
    <property type="match status" value="1"/>
</dbReference>
<keyword evidence="1" id="KW-0732">Signal</keyword>
<evidence type="ECO:0000313" key="3">
    <source>
        <dbReference type="Proteomes" id="UP000199672"/>
    </source>
</evidence>
<dbReference type="AlphaFoldDB" id="A0A1I1TKX8"/>
<reference evidence="3" key="1">
    <citation type="submission" date="2016-10" db="EMBL/GenBank/DDBJ databases">
        <authorList>
            <person name="Varghese N."/>
            <person name="Submissions S."/>
        </authorList>
    </citation>
    <scope>NUCLEOTIDE SEQUENCE [LARGE SCALE GENOMIC DNA]</scope>
    <source>
        <strain evidence="3">CGMCC 1.10370</strain>
    </source>
</reference>
<dbReference type="PROSITE" id="PS51257">
    <property type="entry name" value="PROKAR_LIPOPROTEIN"/>
    <property type="match status" value="1"/>
</dbReference>
<dbReference type="InterPro" id="IPR000801">
    <property type="entry name" value="Esterase-like"/>
</dbReference>
<proteinExistence type="predicted"/>
<dbReference type="Proteomes" id="UP000199672">
    <property type="component" value="Unassembled WGS sequence"/>
</dbReference>
<feature type="chain" id="PRO_5011727212" evidence="1">
    <location>
        <begin position="27"/>
        <end position="308"/>
    </location>
</feature>
<evidence type="ECO:0000313" key="2">
    <source>
        <dbReference type="EMBL" id="SFD59306.1"/>
    </source>
</evidence>
<dbReference type="Gene3D" id="3.40.50.1820">
    <property type="entry name" value="alpha/beta hydrolase"/>
    <property type="match status" value="1"/>
</dbReference>
<organism evidence="2 3">
    <name type="scientific">Flavobacterium phragmitis</name>
    <dbReference type="NCBI Taxonomy" id="739143"/>
    <lineage>
        <taxon>Bacteria</taxon>
        <taxon>Pseudomonadati</taxon>
        <taxon>Bacteroidota</taxon>
        <taxon>Flavobacteriia</taxon>
        <taxon>Flavobacteriales</taxon>
        <taxon>Flavobacteriaceae</taxon>
        <taxon>Flavobacterium</taxon>
    </lineage>
</organism>
<dbReference type="GO" id="GO:0016747">
    <property type="term" value="F:acyltransferase activity, transferring groups other than amino-acyl groups"/>
    <property type="evidence" value="ECO:0007669"/>
    <property type="project" value="TreeGrafter"/>
</dbReference>
<dbReference type="PANTHER" id="PTHR48098:SF1">
    <property type="entry name" value="DIACYLGLYCEROL ACYLTRANSFERASE_MYCOLYLTRANSFERASE AG85A"/>
    <property type="match status" value="1"/>
</dbReference>
<protein>
    <submittedName>
        <fullName evidence="2">Enterochelin esterase</fullName>
    </submittedName>
</protein>
<gene>
    <name evidence="2" type="ORF">SAMN05216297_109214</name>
</gene>
<dbReference type="EMBL" id="FOMH01000009">
    <property type="protein sequence ID" value="SFD59306.1"/>
    <property type="molecule type" value="Genomic_DNA"/>
</dbReference>
<accession>A0A1I1TKX8</accession>
<feature type="signal peptide" evidence="1">
    <location>
        <begin position="1"/>
        <end position="26"/>
    </location>
</feature>
<dbReference type="InterPro" id="IPR029058">
    <property type="entry name" value="AB_hydrolase_fold"/>
</dbReference>
<evidence type="ECO:0000256" key="1">
    <source>
        <dbReference type="SAM" id="SignalP"/>
    </source>
</evidence>
<dbReference type="RefSeq" id="WP_208610261.1">
    <property type="nucleotide sequence ID" value="NZ_FOMH01000009.1"/>
</dbReference>
<sequence length="308" mass="34291">MKNKPFLIAMLALACWSIGHSQTENAADKELNLQPIVFNADDKPAFPNPPAGFRDRHAELASGKLTVVQYNSKTLGTRREMAVYTPAGYAADKKYPVLYLLHGLNSDKGQWTDWIRAQDVIDNLIRDGKIKPMLVIFPNCNSSITVENPAPDQGKEKEIGYKSYGVSFEKDLLEDIIPYIESNYAVYRNREQRALAGLSMGGGQSLNIGLSHIDTFAFIGGFSSAPNTNEVGGLSTLKLVPDLKGARKDLKVLWVSCGSKDWLFNVSQRIHGCLKANQVPHVWHVDGNAHDDIEWANNLYLFSQHIFK</sequence>